<dbReference type="PANTHER" id="PTHR20961">
    <property type="entry name" value="GLYCOSYLTRANSFERASE"/>
    <property type="match status" value="1"/>
</dbReference>
<evidence type="ECO:0000256" key="1">
    <source>
        <dbReference type="ARBA" id="ARBA00022676"/>
    </source>
</evidence>
<feature type="domain" description="Glycosyltransferase 61 catalytic" evidence="4">
    <location>
        <begin position="101"/>
        <end position="268"/>
    </location>
</feature>
<evidence type="ECO:0000256" key="3">
    <source>
        <dbReference type="ARBA" id="ARBA00023180"/>
    </source>
</evidence>
<dbReference type="AlphaFoldDB" id="A0A1I2Q3D1"/>
<dbReference type="STRING" id="435880.SAMN04487988_10214"/>
<evidence type="ECO:0000259" key="4">
    <source>
        <dbReference type="Pfam" id="PF04577"/>
    </source>
</evidence>
<dbReference type="GO" id="GO:0016757">
    <property type="term" value="F:glycosyltransferase activity"/>
    <property type="evidence" value="ECO:0007669"/>
    <property type="project" value="UniProtKB-KW"/>
</dbReference>
<dbReference type="OrthoDB" id="1156086at2"/>
<evidence type="ECO:0000256" key="2">
    <source>
        <dbReference type="ARBA" id="ARBA00022679"/>
    </source>
</evidence>
<evidence type="ECO:0000313" key="5">
    <source>
        <dbReference type="EMBL" id="SFG20346.1"/>
    </source>
</evidence>
<dbReference type="Pfam" id="PF04577">
    <property type="entry name" value="Glyco_transf_61"/>
    <property type="match status" value="1"/>
</dbReference>
<dbReference type="RefSeq" id="WP_092788758.1">
    <property type="nucleotide sequence ID" value="NZ_FOPC01000002.1"/>
</dbReference>
<organism evidence="5 6">
    <name type="scientific">Algoriphagus hitonicola</name>
    <dbReference type="NCBI Taxonomy" id="435880"/>
    <lineage>
        <taxon>Bacteria</taxon>
        <taxon>Pseudomonadati</taxon>
        <taxon>Bacteroidota</taxon>
        <taxon>Cytophagia</taxon>
        <taxon>Cytophagales</taxon>
        <taxon>Cyclobacteriaceae</taxon>
        <taxon>Algoriphagus</taxon>
    </lineage>
</organism>
<keyword evidence="1" id="KW-0328">Glycosyltransferase</keyword>
<gene>
    <name evidence="5" type="ORF">SAMN04487988_10214</name>
</gene>
<keyword evidence="3" id="KW-0325">Glycoprotein</keyword>
<reference evidence="6" key="1">
    <citation type="submission" date="2016-10" db="EMBL/GenBank/DDBJ databases">
        <authorList>
            <person name="Varghese N."/>
            <person name="Submissions S."/>
        </authorList>
    </citation>
    <scope>NUCLEOTIDE SEQUENCE [LARGE SCALE GENOMIC DNA]</scope>
    <source>
        <strain evidence="6">DSM 19315</strain>
    </source>
</reference>
<protein>
    <recommendedName>
        <fullName evidence="4">Glycosyltransferase 61 catalytic domain-containing protein</fullName>
    </recommendedName>
</protein>
<keyword evidence="2" id="KW-0808">Transferase</keyword>
<dbReference type="Proteomes" id="UP000199642">
    <property type="component" value="Unassembled WGS sequence"/>
</dbReference>
<proteinExistence type="predicted"/>
<evidence type="ECO:0000313" key="6">
    <source>
        <dbReference type="Proteomes" id="UP000199642"/>
    </source>
</evidence>
<sequence>MRQKIPFKRALPTNFEPQHLSLFQNALEGSFERAHAVMVKNATILQDTVFAPGEFKFYSKYTHRSNLGIPQFSKRVANSVVKSWKRVPHGIWVIDEWSANYFHWITDCLPRVWEGIRWTPGAPVILPDSYRQISYVEDSLKLAGVKVLFFKSSQNLWIDQLIVTARTATFPNFDVELTLKSRKIFRQNPDKSPFRKVYLSRKRASKRKILNELDLELMLIKRDFELVSGDDLSLEDQIKLMSETKLLVGIHGAALTNMLFLPDGAKVLEFRNESDVNNHCYFNLASALGIPYYYTVNSSNNADSVVADFTIDLDKLGAVLDKIV</sequence>
<keyword evidence="6" id="KW-1185">Reference proteome</keyword>
<accession>A0A1I2Q3D1</accession>
<dbReference type="InterPro" id="IPR007657">
    <property type="entry name" value="Glycosyltransferase_61"/>
</dbReference>
<dbReference type="InterPro" id="IPR049625">
    <property type="entry name" value="Glyco_transf_61_cat"/>
</dbReference>
<dbReference type="EMBL" id="FOPC01000002">
    <property type="protein sequence ID" value="SFG20346.1"/>
    <property type="molecule type" value="Genomic_DNA"/>
</dbReference>
<name>A0A1I2Q3D1_9BACT</name>